<keyword evidence="2 6" id="KW-0808">Transferase</keyword>
<organism evidence="6 7">
    <name type="scientific">Leptospira ognonensis</name>
    <dbReference type="NCBI Taxonomy" id="2484945"/>
    <lineage>
        <taxon>Bacteria</taxon>
        <taxon>Pseudomonadati</taxon>
        <taxon>Spirochaetota</taxon>
        <taxon>Spirochaetia</taxon>
        <taxon>Leptospirales</taxon>
        <taxon>Leptospiraceae</taxon>
        <taxon>Leptospira</taxon>
    </lineage>
</organism>
<sequence length="224" mass="25737">MNKPKLISFKLCPYVQRSVITLKEKNVSFDIAYIDLANKPDWFLKISPLGRVPVLQIGNEVLFESAVINEYLNETNPPSLHPSDPLKKAKHRSWMEFASTLLSDQYVLTLAKEEVEYSKKYNDIKNKFALLENELPEANGAELYFSGNTFCLVDTSYAPFFMRLEFLIHARNEFSMLYENMPKVALWAKTLLSRPSVINSVLPEVEAGYIQYIKDHKSYLAGIL</sequence>
<dbReference type="InterPro" id="IPR050983">
    <property type="entry name" value="GST_Omega/HSP26"/>
</dbReference>
<dbReference type="InterPro" id="IPR010987">
    <property type="entry name" value="Glutathione-S-Trfase_C-like"/>
</dbReference>
<dbReference type="Proteomes" id="UP000297693">
    <property type="component" value="Unassembled WGS sequence"/>
</dbReference>
<dbReference type="Gene3D" id="1.20.1050.10">
    <property type="match status" value="1"/>
</dbReference>
<dbReference type="Gene3D" id="3.40.30.10">
    <property type="entry name" value="Glutaredoxin"/>
    <property type="match status" value="1"/>
</dbReference>
<dbReference type="PROSITE" id="PS50405">
    <property type="entry name" value="GST_CTER"/>
    <property type="match status" value="1"/>
</dbReference>
<dbReference type="PROSITE" id="PS50404">
    <property type="entry name" value="GST_NTER"/>
    <property type="match status" value="1"/>
</dbReference>
<dbReference type="PANTHER" id="PTHR43968:SF6">
    <property type="entry name" value="GLUTATHIONE S-TRANSFERASE OMEGA"/>
    <property type="match status" value="1"/>
</dbReference>
<dbReference type="EC" id="2.5.1.18" evidence="1"/>
<dbReference type="SFLD" id="SFLDG01152">
    <property type="entry name" value="Main.3:_Omega-_and_Tau-like"/>
    <property type="match status" value="1"/>
</dbReference>
<dbReference type="SUPFAM" id="SSF52833">
    <property type="entry name" value="Thioredoxin-like"/>
    <property type="match status" value="1"/>
</dbReference>
<dbReference type="RefSeq" id="WP_135624412.1">
    <property type="nucleotide sequence ID" value="NZ_RQGD01000035.1"/>
</dbReference>
<feature type="domain" description="GST C-terminal" evidence="5">
    <location>
        <begin position="84"/>
        <end position="220"/>
    </location>
</feature>
<keyword evidence="7" id="KW-1185">Reference proteome</keyword>
<dbReference type="SFLD" id="SFLDS00019">
    <property type="entry name" value="Glutathione_Transferase_(cytos"/>
    <property type="match status" value="1"/>
</dbReference>
<proteinExistence type="predicted"/>
<comment type="catalytic activity">
    <reaction evidence="3">
        <text>RX + glutathione = an S-substituted glutathione + a halide anion + H(+)</text>
        <dbReference type="Rhea" id="RHEA:16437"/>
        <dbReference type="ChEBI" id="CHEBI:15378"/>
        <dbReference type="ChEBI" id="CHEBI:16042"/>
        <dbReference type="ChEBI" id="CHEBI:17792"/>
        <dbReference type="ChEBI" id="CHEBI:57925"/>
        <dbReference type="ChEBI" id="CHEBI:90779"/>
        <dbReference type="EC" id="2.5.1.18"/>
    </reaction>
</comment>
<dbReference type="InterPro" id="IPR036249">
    <property type="entry name" value="Thioredoxin-like_sf"/>
</dbReference>
<dbReference type="InterPro" id="IPR036282">
    <property type="entry name" value="Glutathione-S-Trfase_C_sf"/>
</dbReference>
<dbReference type="SFLD" id="SFLDG00358">
    <property type="entry name" value="Main_(cytGST)"/>
    <property type="match status" value="1"/>
</dbReference>
<evidence type="ECO:0000313" key="7">
    <source>
        <dbReference type="Proteomes" id="UP000297693"/>
    </source>
</evidence>
<dbReference type="SUPFAM" id="SSF47616">
    <property type="entry name" value="GST C-terminal domain-like"/>
    <property type="match status" value="1"/>
</dbReference>
<comment type="caution">
    <text evidence="6">The sequence shown here is derived from an EMBL/GenBank/DDBJ whole genome shotgun (WGS) entry which is preliminary data.</text>
</comment>
<name>A0A4R9JWA7_9LEPT</name>
<evidence type="ECO:0000259" key="5">
    <source>
        <dbReference type="PROSITE" id="PS50405"/>
    </source>
</evidence>
<dbReference type="GO" id="GO:0004364">
    <property type="term" value="F:glutathione transferase activity"/>
    <property type="evidence" value="ECO:0007669"/>
    <property type="project" value="UniProtKB-EC"/>
</dbReference>
<dbReference type="InterPro" id="IPR004045">
    <property type="entry name" value="Glutathione_S-Trfase_N"/>
</dbReference>
<evidence type="ECO:0000259" key="4">
    <source>
        <dbReference type="PROSITE" id="PS50404"/>
    </source>
</evidence>
<protein>
    <recommendedName>
        <fullName evidence="1">glutathione transferase</fullName>
        <ecNumber evidence="1">2.5.1.18</ecNumber>
    </recommendedName>
</protein>
<dbReference type="EMBL" id="RQGD01000035">
    <property type="protein sequence ID" value="TGL57290.1"/>
    <property type="molecule type" value="Genomic_DNA"/>
</dbReference>
<dbReference type="AlphaFoldDB" id="A0A4R9JWA7"/>
<evidence type="ECO:0000256" key="1">
    <source>
        <dbReference type="ARBA" id="ARBA00012452"/>
    </source>
</evidence>
<dbReference type="InterPro" id="IPR045073">
    <property type="entry name" value="Omega/Tau-like"/>
</dbReference>
<dbReference type="OrthoDB" id="9782992at2"/>
<evidence type="ECO:0000256" key="3">
    <source>
        <dbReference type="ARBA" id="ARBA00047960"/>
    </source>
</evidence>
<evidence type="ECO:0000313" key="6">
    <source>
        <dbReference type="EMBL" id="TGL57290.1"/>
    </source>
</evidence>
<dbReference type="PANTHER" id="PTHR43968">
    <property type="match status" value="1"/>
</dbReference>
<dbReference type="GO" id="GO:0005737">
    <property type="term" value="C:cytoplasm"/>
    <property type="evidence" value="ECO:0007669"/>
    <property type="project" value="TreeGrafter"/>
</dbReference>
<reference evidence="6" key="1">
    <citation type="journal article" date="2019" name="PLoS Negl. Trop. Dis.">
        <title>Revisiting the worldwide diversity of Leptospira species in the environment.</title>
        <authorList>
            <person name="Vincent A.T."/>
            <person name="Schiettekatte O."/>
            <person name="Bourhy P."/>
            <person name="Veyrier F.J."/>
            <person name="Picardeau M."/>
        </authorList>
    </citation>
    <scope>NUCLEOTIDE SEQUENCE [LARGE SCALE GENOMIC DNA]</scope>
    <source>
        <strain evidence="6">201702476</strain>
    </source>
</reference>
<gene>
    <name evidence="6" type="ORF">EHQ58_13410</name>
</gene>
<feature type="domain" description="GST N-terminal" evidence="4">
    <location>
        <begin position="2"/>
        <end position="80"/>
    </location>
</feature>
<dbReference type="InterPro" id="IPR040079">
    <property type="entry name" value="Glutathione_S-Trfase"/>
</dbReference>
<dbReference type="Pfam" id="PF13409">
    <property type="entry name" value="GST_N_2"/>
    <property type="match status" value="1"/>
</dbReference>
<accession>A0A4R9JWA7</accession>
<evidence type="ECO:0000256" key="2">
    <source>
        <dbReference type="ARBA" id="ARBA00022679"/>
    </source>
</evidence>